<feature type="domain" description="HTH tetR-type" evidence="5">
    <location>
        <begin position="15"/>
        <end position="75"/>
    </location>
</feature>
<organism evidence="6 7">
    <name type="scientific">Streptomyces incarnatus</name>
    <dbReference type="NCBI Taxonomy" id="665007"/>
    <lineage>
        <taxon>Bacteria</taxon>
        <taxon>Bacillati</taxon>
        <taxon>Actinomycetota</taxon>
        <taxon>Actinomycetes</taxon>
        <taxon>Kitasatosporales</taxon>
        <taxon>Streptomycetaceae</taxon>
        <taxon>Streptomyces</taxon>
    </lineage>
</organism>
<evidence type="ECO:0000313" key="6">
    <source>
        <dbReference type="EMBL" id="AKJ13284.1"/>
    </source>
</evidence>
<dbReference type="InterPro" id="IPR047923">
    <property type="entry name" value="ArpA-like"/>
</dbReference>
<dbReference type="PROSITE" id="PS50977">
    <property type="entry name" value="HTH_TETR_2"/>
    <property type="match status" value="1"/>
</dbReference>
<keyword evidence="2 4" id="KW-0238">DNA-binding</keyword>
<dbReference type="Gene3D" id="1.10.357.10">
    <property type="entry name" value="Tetracycline Repressor, domain 2"/>
    <property type="match status" value="1"/>
</dbReference>
<dbReference type="PANTHER" id="PTHR30055:SF234">
    <property type="entry name" value="HTH-TYPE TRANSCRIPTIONAL REGULATOR BETI"/>
    <property type="match status" value="1"/>
</dbReference>
<dbReference type="Proteomes" id="UP000035366">
    <property type="component" value="Chromosome"/>
</dbReference>
<reference evidence="6 7" key="1">
    <citation type="journal article" date="2015" name="ISME J.">
        <title>Draft Genome Sequence of Streptomyces incarnatus NRRL8089, which Produces the Nucleoside Antibiotic Sinefungin.</title>
        <authorList>
            <person name="Oshima K."/>
            <person name="Hattori M."/>
            <person name="Shimizu H."/>
            <person name="Fukuda K."/>
            <person name="Nemoto M."/>
            <person name="Inagaki K."/>
            <person name="Tamura T."/>
        </authorList>
    </citation>
    <scope>NUCLEOTIDE SEQUENCE [LARGE SCALE GENOMIC DNA]</scope>
    <source>
        <strain evidence="6 7">NRRL 8089</strain>
    </source>
</reference>
<feature type="DNA-binding region" description="H-T-H motif" evidence="4">
    <location>
        <begin position="38"/>
        <end position="57"/>
    </location>
</feature>
<dbReference type="EMBL" id="CP011497">
    <property type="protein sequence ID" value="AKJ13284.1"/>
    <property type="molecule type" value="Genomic_DNA"/>
</dbReference>
<dbReference type="InterPro" id="IPR054126">
    <property type="entry name" value="CprB_TetR_C"/>
</dbReference>
<accession>A0ABM5TR01</accession>
<name>A0ABM5TR01_9ACTN</name>
<dbReference type="SUPFAM" id="SSF46689">
    <property type="entry name" value="Homeodomain-like"/>
    <property type="match status" value="1"/>
</dbReference>
<dbReference type="Pfam" id="PF00440">
    <property type="entry name" value="TetR_N"/>
    <property type="match status" value="1"/>
</dbReference>
<proteinExistence type="predicted"/>
<keyword evidence="7" id="KW-1185">Reference proteome</keyword>
<dbReference type="PANTHER" id="PTHR30055">
    <property type="entry name" value="HTH-TYPE TRANSCRIPTIONAL REGULATOR RUTR"/>
    <property type="match status" value="1"/>
</dbReference>
<keyword evidence="1" id="KW-0805">Transcription regulation</keyword>
<evidence type="ECO:0000256" key="2">
    <source>
        <dbReference type="ARBA" id="ARBA00023125"/>
    </source>
</evidence>
<dbReference type="InterPro" id="IPR009057">
    <property type="entry name" value="Homeodomain-like_sf"/>
</dbReference>
<gene>
    <name evidence="6" type="ORF">ABB07_25605</name>
</gene>
<sequence length="201" mass="22423">MAAARGPEPRQDRAVRTKAIVLKAAAELFAAHGFRETSVKDVAEAVEMTKGAVYFHYPNKEALAVAVVEEHYAQWPRLLQEVQAEQLPPLETAIAMLDRAALAFRDNVMVQAGARLQIERLQIDAELPTPYVDWTNLLHSLLVQAQDQGQLRPDADPAAAARALVAGFFGMQHISDVLHRRTDIADRWPEVRDLFLRALRA</sequence>
<dbReference type="NCBIfam" id="NF041196">
    <property type="entry name" value="ScbR_bind_reg"/>
    <property type="match status" value="1"/>
</dbReference>
<evidence type="ECO:0000256" key="1">
    <source>
        <dbReference type="ARBA" id="ARBA00023015"/>
    </source>
</evidence>
<protein>
    <submittedName>
        <fullName evidence="6">TetR family transcriptional regulator</fullName>
    </submittedName>
</protein>
<dbReference type="InterPro" id="IPR001647">
    <property type="entry name" value="HTH_TetR"/>
</dbReference>
<evidence type="ECO:0000259" key="5">
    <source>
        <dbReference type="PROSITE" id="PS50977"/>
    </source>
</evidence>
<evidence type="ECO:0000256" key="3">
    <source>
        <dbReference type="ARBA" id="ARBA00023163"/>
    </source>
</evidence>
<evidence type="ECO:0000313" key="7">
    <source>
        <dbReference type="Proteomes" id="UP000035366"/>
    </source>
</evidence>
<dbReference type="InterPro" id="IPR050109">
    <property type="entry name" value="HTH-type_TetR-like_transc_reg"/>
</dbReference>
<dbReference type="SUPFAM" id="SSF48498">
    <property type="entry name" value="Tetracyclin repressor-like, C-terminal domain"/>
    <property type="match status" value="1"/>
</dbReference>
<evidence type="ECO:0000256" key="4">
    <source>
        <dbReference type="PROSITE-ProRule" id="PRU00335"/>
    </source>
</evidence>
<dbReference type="PRINTS" id="PR00455">
    <property type="entry name" value="HTHTETR"/>
</dbReference>
<dbReference type="InterPro" id="IPR036271">
    <property type="entry name" value="Tet_transcr_reg_TetR-rel_C_sf"/>
</dbReference>
<dbReference type="Pfam" id="PF21935">
    <property type="entry name" value="TetR_C_45"/>
    <property type="match status" value="1"/>
</dbReference>
<keyword evidence="3" id="KW-0804">Transcription</keyword>